<reference evidence="1 2" key="1">
    <citation type="submission" date="2023-04" db="EMBL/GenBank/DDBJ databases">
        <title>Funneling lignin-derived compounds into biodiesel using alkali-halophilic Citricoccus sp. P2.</title>
        <authorList>
            <person name="Luo C.-B."/>
        </authorList>
    </citation>
    <scope>NUCLEOTIDE SEQUENCE [LARGE SCALE GENOMIC DNA]</scope>
    <source>
        <strain evidence="1 2">P2</strain>
    </source>
</reference>
<organism evidence="1 2">
    <name type="scientific">Citricoccus muralis</name>
    <dbReference type="NCBI Taxonomy" id="169134"/>
    <lineage>
        <taxon>Bacteria</taxon>
        <taxon>Bacillati</taxon>
        <taxon>Actinomycetota</taxon>
        <taxon>Actinomycetes</taxon>
        <taxon>Micrococcales</taxon>
        <taxon>Micrococcaceae</taxon>
        <taxon>Citricoccus</taxon>
    </lineage>
</organism>
<gene>
    <name evidence="1" type="ORF">P8192_00905</name>
</gene>
<sequence>MVYHYSFKRDNYTLNKRIEKAEKVASGARPVRKDRFVKLNGKKLGVDWALVERSRQLQGLKGYVTNLPME</sequence>
<dbReference type="Proteomes" id="UP001219037">
    <property type="component" value="Chromosome"/>
</dbReference>
<accession>A0ABY8H6F3</accession>
<dbReference type="EMBL" id="CP121252">
    <property type="protein sequence ID" value="WFP16719.1"/>
    <property type="molecule type" value="Genomic_DNA"/>
</dbReference>
<keyword evidence="2" id="KW-1185">Reference proteome</keyword>
<name>A0ABY8H6F3_9MICC</name>
<evidence type="ECO:0000313" key="1">
    <source>
        <dbReference type="EMBL" id="WFP16719.1"/>
    </source>
</evidence>
<evidence type="ECO:0000313" key="2">
    <source>
        <dbReference type="Proteomes" id="UP001219037"/>
    </source>
</evidence>
<proteinExistence type="predicted"/>
<evidence type="ECO:0008006" key="3">
    <source>
        <dbReference type="Google" id="ProtNLM"/>
    </source>
</evidence>
<protein>
    <recommendedName>
        <fullName evidence="3">Transposase</fullName>
    </recommendedName>
</protein>